<proteinExistence type="predicted"/>
<dbReference type="OrthoDB" id="6234762at2759"/>
<feature type="transmembrane region" description="Helical" evidence="6">
    <location>
        <begin position="59"/>
        <end position="78"/>
    </location>
</feature>
<dbReference type="AlphaFoldDB" id="A0A8T2PMD2"/>
<dbReference type="EMBL" id="JAFBMS010000006">
    <property type="protein sequence ID" value="KAG9351532.1"/>
    <property type="molecule type" value="Genomic_DNA"/>
</dbReference>
<gene>
    <name evidence="7" type="ORF">JZ751_022783</name>
</gene>
<evidence type="ECO:0000256" key="4">
    <source>
        <dbReference type="ARBA" id="ARBA00023128"/>
    </source>
</evidence>
<protein>
    <recommendedName>
        <fullName evidence="9">Transmembrane protein 126A</fullName>
    </recommendedName>
</protein>
<evidence type="ECO:0000256" key="1">
    <source>
        <dbReference type="ARBA" id="ARBA00004225"/>
    </source>
</evidence>
<feature type="transmembrane region" description="Helical" evidence="6">
    <location>
        <begin position="130"/>
        <end position="152"/>
    </location>
</feature>
<keyword evidence="2 6" id="KW-0812">Transmembrane</keyword>
<evidence type="ECO:0000313" key="8">
    <source>
        <dbReference type="Proteomes" id="UP000824540"/>
    </source>
</evidence>
<reference evidence="7" key="1">
    <citation type="thesis" date="2021" institute="BYU ScholarsArchive" country="Provo, UT, USA">
        <title>Applications of and Algorithms for Genome Assembly and Genomic Analyses with an Emphasis on Marine Teleosts.</title>
        <authorList>
            <person name="Pickett B.D."/>
        </authorList>
    </citation>
    <scope>NUCLEOTIDE SEQUENCE</scope>
    <source>
        <strain evidence="7">HI-2016</strain>
    </source>
</reference>
<evidence type="ECO:0000256" key="6">
    <source>
        <dbReference type="SAM" id="Phobius"/>
    </source>
</evidence>
<dbReference type="PANTHER" id="PTHR16296:SF2">
    <property type="entry name" value="TRANSMEMBRANE PROTEIN 126A"/>
    <property type="match status" value="1"/>
</dbReference>
<comment type="subcellular location">
    <subcellularLocation>
        <location evidence="1">Mitochondrion membrane</location>
        <topology evidence="1">Multi-pass membrane protein</topology>
    </subcellularLocation>
</comment>
<dbReference type="GO" id="GO:0032981">
    <property type="term" value="P:mitochondrial respiratory chain complex I assembly"/>
    <property type="evidence" value="ECO:0007669"/>
    <property type="project" value="TreeGrafter"/>
</dbReference>
<comment type="caution">
    <text evidence="7">The sequence shown here is derived from an EMBL/GenBank/DDBJ whole genome shotgun (WGS) entry which is preliminary data.</text>
</comment>
<evidence type="ECO:0000256" key="5">
    <source>
        <dbReference type="ARBA" id="ARBA00023136"/>
    </source>
</evidence>
<organism evidence="7 8">
    <name type="scientific">Albula glossodonta</name>
    <name type="common">roundjaw bonefish</name>
    <dbReference type="NCBI Taxonomy" id="121402"/>
    <lineage>
        <taxon>Eukaryota</taxon>
        <taxon>Metazoa</taxon>
        <taxon>Chordata</taxon>
        <taxon>Craniata</taxon>
        <taxon>Vertebrata</taxon>
        <taxon>Euteleostomi</taxon>
        <taxon>Actinopterygii</taxon>
        <taxon>Neopterygii</taxon>
        <taxon>Teleostei</taxon>
        <taxon>Albuliformes</taxon>
        <taxon>Albulidae</taxon>
        <taxon>Albula</taxon>
    </lineage>
</organism>
<evidence type="ECO:0008006" key="9">
    <source>
        <dbReference type="Google" id="ProtNLM"/>
    </source>
</evidence>
<sequence length="224" mass="24421">MITCNWVDDSSPHAFVPSQFSMPQISQPVKDNGNMPAKSVGHQLLLMYERLPEKDKKSFAYGPMYLGGSAAVVGLIANSLFRGVLNVTQGLFTSSLPMAFLPFFTTFALYNGVVSQPLLSGELNCATCALIRGGLVGGFAGGLYPVILALPINGGLARRYKTSPLPEKGNVLRYWITVTQPILRRLNFGLLLQAVFGMYLSSIHHGIYIKMFELPAADDEELTD</sequence>
<keyword evidence="8" id="KW-1185">Reference proteome</keyword>
<keyword evidence="5 6" id="KW-0472">Membrane</keyword>
<evidence type="ECO:0000256" key="2">
    <source>
        <dbReference type="ARBA" id="ARBA00022692"/>
    </source>
</evidence>
<evidence type="ECO:0000313" key="7">
    <source>
        <dbReference type="EMBL" id="KAG9351532.1"/>
    </source>
</evidence>
<dbReference type="Proteomes" id="UP000824540">
    <property type="component" value="Unassembled WGS sequence"/>
</dbReference>
<dbReference type="Pfam" id="PF07114">
    <property type="entry name" value="TMEM126"/>
    <property type="match status" value="1"/>
</dbReference>
<dbReference type="GO" id="GO:0031966">
    <property type="term" value="C:mitochondrial membrane"/>
    <property type="evidence" value="ECO:0007669"/>
    <property type="project" value="UniProtKB-SubCell"/>
</dbReference>
<dbReference type="PANTHER" id="PTHR16296">
    <property type="entry name" value="UNCHARACTERIZED HYPOTHALAMUS PROTEIN HT007"/>
    <property type="match status" value="1"/>
</dbReference>
<name>A0A8T2PMD2_9TELE</name>
<accession>A0A8T2PMD2</accession>
<keyword evidence="4" id="KW-0496">Mitochondrion</keyword>
<keyword evidence="3 6" id="KW-1133">Transmembrane helix</keyword>
<evidence type="ECO:0000256" key="3">
    <source>
        <dbReference type="ARBA" id="ARBA00022989"/>
    </source>
</evidence>
<dbReference type="InterPro" id="IPR009801">
    <property type="entry name" value="TMEM126"/>
</dbReference>
<feature type="transmembrane region" description="Helical" evidence="6">
    <location>
        <begin position="90"/>
        <end position="110"/>
    </location>
</feature>